<feature type="compositionally biased region" description="Polar residues" evidence="1">
    <location>
        <begin position="1"/>
        <end position="12"/>
    </location>
</feature>
<dbReference type="Proteomes" id="UP000053105">
    <property type="component" value="Unassembled WGS sequence"/>
</dbReference>
<reference evidence="2 3" key="1">
    <citation type="submission" date="2015-07" db="EMBL/GenBank/DDBJ databases">
        <title>The genome of Melipona quadrifasciata.</title>
        <authorList>
            <person name="Pan H."/>
            <person name="Kapheim K."/>
        </authorList>
    </citation>
    <scope>NUCLEOTIDE SEQUENCE [LARGE SCALE GENOMIC DNA]</scope>
    <source>
        <strain evidence="2">0111107301</strain>
        <tissue evidence="2">Whole body</tissue>
    </source>
</reference>
<organism evidence="2 3">
    <name type="scientific">Melipona quadrifasciata</name>
    <dbReference type="NCBI Taxonomy" id="166423"/>
    <lineage>
        <taxon>Eukaryota</taxon>
        <taxon>Metazoa</taxon>
        <taxon>Ecdysozoa</taxon>
        <taxon>Arthropoda</taxon>
        <taxon>Hexapoda</taxon>
        <taxon>Insecta</taxon>
        <taxon>Pterygota</taxon>
        <taxon>Neoptera</taxon>
        <taxon>Endopterygota</taxon>
        <taxon>Hymenoptera</taxon>
        <taxon>Apocrita</taxon>
        <taxon>Aculeata</taxon>
        <taxon>Apoidea</taxon>
        <taxon>Anthophila</taxon>
        <taxon>Apidae</taxon>
        <taxon>Melipona</taxon>
    </lineage>
</organism>
<accession>A0A0M8ZWR7</accession>
<evidence type="ECO:0000256" key="1">
    <source>
        <dbReference type="SAM" id="MobiDB-lite"/>
    </source>
</evidence>
<proteinExistence type="predicted"/>
<gene>
    <name evidence="2" type="ORF">WN51_01255</name>
</gene>
<keyword evidence="3" id="KW-1185">Reference proteome</keyword>
<evidence type="ECO:0000313" key="3">
    <source>
        <dbReference type="Proteomes" id="UP000053105"/>
    </source>
</evidence>
<protein>
    <submittedName>
        <fullName evidence="2">Uncharacterized protein</fullName>
    </submittedName>
</protein>
<name>A0A0M8ZWR7_9HYME</name>
<feature type="compositionally biased region" description="Basic and acidic residues" evidence="1">
    <location>
        <begin position="16"/>
        <end position="39"/>
    </location>
</feature>
<feature type="region of interest" description="Disordered" evidence="1">
    <location>
        <begin position="1"/>
        <end position="46"/>
    </location>
</feature>
<sequence length="124" mass="14209">MSATKRSPTTNRHSARNTEKRRGDNKGDEANLERMQRTPEDEEDATRVRKCIPALSSINHKIPVYSHSIQRVPKIHSYVYDLESVGSIEFYEAVTFVCKLHVRALVYGIIETLVFEVLLADLYS</sequence>
<evidence type="ECO:0000313" key="2">
    <source>
        <dbReference type="EMBL" id="KOX72690.1"/>
    </source>
</evidence>
<dbReference type="AlphaFoldDB" id="A0A0M8ZWR7"/>
<dbReference type="EMBL" id="KQ435813">
    <property type="protein sequence ID" value="KOX72690.1"/>
    <property type="molecule type" value="Genomic_DNA"/>
</dbReference>